<keyword evidence="4" id="KW-1185">Reference proteome</keyword>
<sequence>MLDVEIDWPLWNRRFRSYFDSTISSRGWKYYKEGRVRDLSTEGASLVKAMVAGSSSWYRVTLDMQSFQRSTCSCPYGLDCKHMAAVLFELAEQSGVEPGALRDGTIGAAKAEKRRSAAAGAAIARPQPSEPSEKWQAYFEQQYGQTRILSMFSVIEVCERAWRELHAEADSWPPVVRGLYDSQVALYIVQLCGKLAGDRANTYDYDYNAGYYVYRVLSHAQNQLEAALNGLDVEQAQASYPGHLKALAAMTAGLFENGPERYWKSRFACYKLVWSRFFIVTELADLERERLRAAAAAASESSAAQAWAVLGLAHLDMLVGEDENVWERIETSGVAIEPEDWLEDLSGFADGGDWDRLVKWLRWLLPEMRETGGSYLDQYLDLWEEAAHHRQLDREMNDIYVSMLPASYSHYAVYLLDKQDYLRWADLALLLRLLPDQLDAKAMKQVEQADASALLPIYHHAVETLIQGKNRTDYKQAVKYLKKMQAAYKKQRKNSRFQVYLEQLNHRYARYRAFQEELQKGKLIQ</sequence>
<evidence type="ECO:0000313" key="4">
    <source>
        <dbReference type="Proteomes" id="UP000276128"/>
    </source>
</evidence>
<feature type="domain" description="SWIM-type" evidence="2">
    <location>
        <begin position="58"/>
        <end position="91"/>
    </location>
</feature>
<keyword evidence="1" id="KW-0863">Zinc-finger</keyword>
<evidence type="ECO:0000256" key="1">
    <source>
        <dbReference type="PROSITE-ProRule" id="PRU00325"/>
    </source>
</evidence>
<dbReference type="AlphaFoldDB" id="A0A3S0A2P4"/>
<keyword evidence="1" id="KW-0862">Zinc</keyword>
<keyword evidence="1" id="KW-0479">Metal-binding</keyword>
<dbReference type="Proteomes" id="UP000276128">
    <property type="component" value="Unassembled WGS sequence"/>
</dbReference>
<dbReference type="PROSITE" id="PS50966">
    <property type="entry name" value="ZF_SWIM"/>
    <property type="match status" value="1"/>
</dbReference>
<protein>
    <recommendedName>
        <fullName evidence="2">SWIM-type domain-containing protein</fullName>
    </recommendedName>
</protein>
<name>A0A3S0A2P4_9BACL</name>
<dbReference type="OrthoDB" id="7593573at2"/>
<comment type="caution">
    <text evidence="3">The sequence shown here is derived from an EMBL/GenBank/DDBJ whole genome shotgun (WGS) entry which is preliminary data.</text>
</comment>
<dbReference type="InterPro" id="IPR007527">
    <property type="entry name" value="Znf_SWIM"/>
</dbReference>
<proteinExistence type="predicted"/>
<reference evidence="3 4" key="1">
    <citation type="submission" date="2018-12" db="EMBL/GenBank/DDBJ databases">
        <title>Bacillus ochoae sp. nov., Paenibacillus whitsoniae sp. nov., Paenibacillus spiritus sp. nov. Isolated from the Mars Exploration Rover during spacecraft assembly.</title>
        <authorList>
            <person name="Seuylemezian A."/>
            <person name="Vaishampayan P."/>
        </authorList>
    </citation>
    <scope>NUCLEOTIDE SEQUENCE [LARGE SCALE GENOMIC DNA]</scope>
    <source>
        <strain evidence="3 4">MER 54</strain>
    </source>
</reference>
<accession>A0A3S0A2P4</accession>
<dbReference type="EMBL" id="RXHU01000056">
    <property type="protein sequence ID" value="RTE08171.1"/>
    <property type="molecule type" value="Genomic_DNA"/>
</dbReference>
<evidence type="ECO:0000259" key="2">
    <source>
        <dbReference type="PROSITE" id="PS50966"/>
    </source>
</evidence>
<dbReference type="Pfam" id="PF04434">
    <property type="entry name" value="SWIM"/>
    <property type="match status" value="1"/>
</dbReference>
<organism evidence="3 4">
    <name type="scientific">Paenibacillus whitsoniae</name>
    <dbReference type="NCBI Taxonomy" id="2496558"/>
    <lineage>
        <taxon>Bacteria</taxon>
        <taxon>Bacillati</taxon>
        <taxon>Bacillota</taxon>
        <taxon>Bacilli</taxon>
        <taxon>Bacillales</taxon>
        <taxon>Paenibacillaceae</taxon>
        <taxon>Paenibacillus</taxon>
    </lineage>
</organism>
<gene>
    <name evidence="3" type="ORF">EJQ19_18960</name>
</gene>
<dbReference type="RefSeq" id="WP_126142806.1">
    <property type="nucleotide sequence ID" value="NZ_RXHU01000056.1"/>
</dbReference>
<dbReference type="GO" id="GO:0008270">
    <property type="term" value="F:zinc ion binding"/>
    <property type="evidence" value="ECO:0007669"/>
    <property type="project" value="UniProtKB-KW"/>
</dbReference>
<evidence type="ECO:0000313" key="3">
    <source>
        <dbReference type="EMBL" id="RTE08171.1"/>
    </source>
</evidence>